<evidence type="ECO:0000313" key="2">
    <source>
        <dbReference type="Proteomes" id="UP000826195"/>
    </source>
</evidence>
<comment type="caution">
    <text evidence="1">The sequence shown here is derived from an EMBL/GenBank/DDBJ whole genome shotgun (WGS) entry which is preliminary data.</text>
</comment>
<dbReference type="Proteomes" id="UP000826195">
    <property type="component" value="Unassembled WGS sequence"/>
</dbReference>
<sequence length="74" mass="8845">MNGISHDLIPLLEVKDLGRIFRKCRQCRQFNKCELKWTPLVFDSETWNRDSGFCFSGDISEDKRRKWVLHKGKM</sequence>
<reference evidence="1 2" key="1">
    <citation type="journal article" date="2021" name="J. Hered.">
        <title>A chromosome-level genome assembly of the parasitoid wasp, Cotesia glomerata (Hymenoptera: Braconidae).</title>
        <authorList>
            <person name="Pinto B.J."/>
            <person name="Weis J.J."/>
            <person name="Gamble T."/>
            <person name="Ode P.J."/>
            <person name="Paul R."/>
            <person name="Zaspel J.M."/>
        </authorList>
    </citation>
    <scope>NUCLEOTIDE SEQUENCE [LARGE SCALE GENOMIC DNA]</scope>
    <source>
        <strain evidence="1">CgM1</strain>
    </source>
</reference>
<dbReference type="EMBL" id="JAHXZJ010000747">
    <property type="protein sequence ID" value="KAH0557312.1"/>
    <property type="molecule type" value="Genomic_DNA"/>
</dbReference>
<accession>A0AAV7IT76</accession>
<gene>
    <name evidence="1" type="ORF">KQX54_003768</name>
</gene>
<proteinExistence type="predicted"/>
<organism evidence="1 2">
    <name type="scientific">Cotesia glomerata</name>
    <name type="common">Lepidopteran parasitic wasp</name>
    <name type="synonym">Apanteles glomeratus</name>
    <dbReference type="NCBI Taxonomy" id="32391"/>
    <lineage>
        <taxon>Eukaryota</taxon>
        <taxon>Metazoa</taxon>
        <taxon>Ecdysozoa</taxon>
        <taxon>Arthropoda</taxon>
        <taxon>Hexapoda</taxon>
        <taxon>Insecta</taxon>
        <taxon>Pterygota</taxon>
        <taxon>Neoptera</taxon>
        <taxon>Endopterygota</taxon>
        <taxon>Hymenoptera</taxon>
        <taxon>Apocrita</taxon>
        <taxon>Ichneumonoidea</taxon>
        <taxon>Braconidae</taxon>
        <taxon>Microgastrinae</taxon>
        <taxon>Cotesia</taxon>
    </lineage>
</organism>
<protein>
    <submittedName>
        <fullName evidence="1">Uncharacterized protein</fullName>
    </submittedName>
</protein>
<evidence type="ECO:0000313" key="1">
    <source>
        <dbReference type="EMBL" id="KAH0557312.1"/>
    </source>
</evidence>
<name>A0AAV7IT76_COTGL</name>
<keyword evidence="2" id="KW-1185">Reference proteome</keyword>
<dbReference type="AlphaFoldDB" id="A0AAV7IT76"/>